<gene>
    <name evidence="1" type="ORF">GCM10017161_42130</name>
</gene>
<evidence type="ECO:0000313" key="2">
    <source>
        <dbReference type="Proteomes" id="UP000623842"/>
    </source>
</evidence>
<accession>A0A919BS94</accession>
<dbReference type="AlphaFoldDB" id="A0A919BS94"/>
<comment type="caution">
    <text evidence="1">The sequence shown here is derived from an EMBL/GenBank/DDBJ whole genome shotgun (WGS) entry which is preliminary data.</text>
</comment>
<reference evidence="1" key="2">
    <citation type="submission" date="2020-09" db="EMBL/GenBank/DDBJ databases">
        <authorList>
            <person name="Sun Q."/>
            <person name="Kim S."/>
        </authorList>
    </citation>
    <scope>NUCLEOTIDE SEQUENCE</scope>
    <source>
        <strain evidence="1">KCTC 42731</strain>
    </source>
</reference>
<sequence length="49" mass="5547">MKLSQPTNECEGLNLIANSKPDQSVSITDEVDIQFMDGDFLPKDTFWID</sequence>
<keyword evidence="2" id="KW-1185">Reference proteome</keyword>
<evidence type="ECO:0000313" key="1">
    <source>
        <dbReference type="EMBL" id="GHG07923.1"/>
    </source>
</evidence>
<reference evidence="1" key="1">
    <citation type="journal article" date="2014" name="Int. J. Syst. Evol. Microbiol.">
        <title>Complete genome sequence of Corynebacterium casei LMG S-19264T (=DSM 44701T), isolated from a smear-ripened cheese.</title>
        <authorList>
            <consortium name="US DOE Joint Genome Institute (JGI-PGF)"/>
            <person name="Walter F."/>
            <person name="Albersmeier A."/>
            <person name="Kalinowski J."/>
            <person name="Ruckert C."/>
        </authorList>
    </citation>
    <scope>NUCLEOTIDE SEQUENCE</scope>
    <source>
        <strain evidence="1">KCTC 42731</strain>
    </source>
</reference>
<dbReference type="Proteomes" id="UP000623842">
    <property type="component" value="Unassembled WGS sequence"/>
</dbReference>
<organism evidence="1 2">
    <name type="scientific">Thalassotalea marina</name>
    <dbReference type="NCBI Taxonomy" id="1673741"/>
    <lineage>
        <taxon>Bacteria</taxon>
        <taxon>Pseudomonadati</taxon>
        <taxon>Pseudomonadota</taxon>
        <taxon>Gammaproteobacteria</taxon>
        <taxon>Alteromonadales</taxon>
        <taxon>Colwelliaceae</taxon>
        <taxon>Thalassotalea</taxon>
    </lineage>
</organism>
<proteinExistence type="predicted"/>
<dbReference type="EMBL" id="BNCK01000016">
    <property type="protein sequence ID" value="GHG07923.1"/>
    <property type="molecule type" value="Genomic_DNA"/>
</dbReference>
<name>A0A919BS94_9GAMM</name>
<protein>
    <submittedName>
        <fullName evidence="1">Uncharacterized protein</fullName>
    </submittedName>
</protein>